<keyword evidence="1" id="KW-1133">Transmembrane helix</keyword>
<sequence>MNQKIKTLKIIHLALVAGVTLAYFLLGDFKNILNLEIDNASLPYSFIPAVAYVLSNFLFNKTLKNIQKDSSDDEKFSIYQSASIIKWAVLEGACFLILLLKPEFLLFGVILLFYMILLAPKEDKIFQLLNIKS</sequence>
<dbReference type="RefSeq" id="WP_182124489.1">
    <property type="nucleotide sequence ID" value="NZ_JACGLS010000002.1"/>
</dbReference>
<accession>A0A839AP37</accession>
<name>A0A839AP37_9FLAO</name>
<organism evidence="2 3">
    <name type="scientific">Tenacibaculum pelagium</name>
    <dbReference type="NCBI Taxonomy" id="2759527"/>
    <lineage>
        <taxon>Bacteria</taxon>
        <taxon>Pseudomonadati</taxon>
        <taxon>Bacteroidota</taxon>
        <taxon>Flavobacteriia</taxon>
        <taxon>Flavobacteriales</taxon>
        <taxon>Flavobacteriaceae</taxon>
        <taxon>Tenacibaculum</taxon>
    </lineage>
</organism>
<keyword evidence="3" id="KW-1185">Reference proteome</keyword>
<dbReference type="Proteomes" id="UP000563906">
    <property type="component" value="Unassembled WGS sequence"/>
</dbReference>
<keyword evidence="1" id="KW-0472">Membrane</keyword>
<gene>
    <name evidence="2" type="ORF">H3Z83_05530</name>
</gene>
<keyword evidence="1" id="KW-0812">Transmembrane</keyword>
<evidence type="ECO:0000313" key="2">
    <source>
        <dbReference type="EMBL" id="MBA6155979.1"/>
    </source>
</evidence>
<feature type="transmembrane region" description="Helical" evidence="1">
    <location>
        <begin position="7"/>
        <end position="26"/>
    </location>
</feature>
<evidence type="ECO:0000313" key="3">
    <source>
        <dbReference type="Proteomes" id="UP000563906"/>
    </source>
</evidence>
<protein>
    <submittedName>
        <fullName evidence="2">MFS transporter</fullName>
    </submittedName>
</protein>
<feature type="transmembrane region" description="Helical" evidence="1">
    <location>
        <begin position="41"/>
        <end position="59"/>
    </location>
</feature>
<dbReference type="AlphaFoldDB" id="A0A839AP37"/>
<comment type="caution">
    <text evidence="2">The sequence shown here is derived from an EMBL/GenBank/DDBJ whole genome shotgun (WGS) entry which is preliminary data.</text>
</comment>
<feature type="transmembrane region" description="Helical" evidence="1">
    <location>
        <begin position="104"/>
        <end position="120"/>
    </location>
</feature>
<dbReference type="EMBL" id="JACGLS010000002">
    <property type="protein sequence ID" value="MBA6155979.1"/>
    <property type="molecule type" value="Genomic_DNA"/>
</dbReference>
<evidence type="ECO:0000256" key="1">
    <source>
        <dbReference type="SAM" id="Phobius"/>
    </source>
</evidence>
<reference evidence="2 3" key="1">
    <citation type="submission" date="2020-07" db="EMBL/GenBank/DDBJ databases">
        <title>Bacterium isolated from marine sediment.</title>
        <authorList>
            <person name="Shang D."/>
            <person name="Du Z.-J."/>
        </authorList>
    </citation>
    <scope>NUCLEOTIDE SEQUENCE [LARGE SCALE GENOMIC DNA]</scope>
    <source>
        <strain evidence="2 3">S7007</strain>
    </source>
</reference>
<proteinExistence type="predicted"/>